<evidence type="ECO:0000313" key="2">
    <source>
        <dbReference type="Proteomes" id="UP000499080"/>
    </source>
</evidence>
<gene>
    <name evidence="1" type="ORF">AVEN_249136_1</name>
</gene>
<proteinExistence type="predicted"/>
<organism evidence="1 2">
    <name type="scientific">Araneus ventricosus</name>
    <name type="common">Orbweaver spider</name>
    <name type="synonym">Epeira ventricosa</name>
    <dbReference type="NCBI Taxonomy" id="182803"/>
    <lineage>
        <taxon>Eukaryota</taxon>
        <taxon>Metazoa</taxon>
        <taxon>Ecdysozoa</taxon>
        <taxon>Arthropoda</taxon>
        <taxon>Chelicerata</taxon>
        <taxon>Arachnida</taxon>
        <taxon>Araneae</taxon>
        <taxon>Araneomorphae</taxon>
        <taxon>Entelegynae</taxon>
        <taxon>Araneoidea</taxon>
        <taxon>Araneidae</taxon>
        <taxon>Araneus</taxon>
    </lineage>
</organism>
<dbReference type="EMBL" id="BGPR01000299">
    <property type="protein sequence ID" value="GBM11389.1"/>
    <property type="molecule type" value="Genomic_DNA"/>
</dbReference>
<evidence type="ECO:0000313" key="1">
    <source>
        <dbReference type="EMBL" id="GBM11389.1"/>
    </source>
</evidence>
<name>A0A4Y2D526_ARAVE</name>
<keyword evidence="2" id="KW-1185">Reference proteome</keyword>
<dbReference type="Proteomes" id="UP000499080">
    <property type="component" value="Unassembled WGS sequence"/>
</dbReference>
<reference evidence="1 2" key="1">
    <citation type="journal article" date="2019" name="Sci. Rep.">
        <title>Orb-weaving spider Araneus ventricosus genome elucidates the spidroin gene catalogue.</title>
        <authorList>
            <person name="Kono N."/>
            <person name="Nakamura H."/>
            <person name="Ohtoshi R."/>
            <person name="Moran D.A.P."/>
            <person name="Shinohara A."/>
            <person name="Yoshida Y."/>
            <person name="Fujiwara M."/>
            <person name="Mori M."/>
            <person name="Tomita M."/>
            <person name="Arakawa K."/>
        </authorList>
    </citation>
    <scope>NUCLEOTIDE SEQUENCE [LARGE SCALE GENOMIC DNA]</scope>
</reference>
<protein>
    <submittedName>
        <fullName evidence="1">Uncharacterized protein</fullName>
    </submittedName>
</protein>
<dbReference type="InterPro" id="IPR032675">
    <property type="entry name" value="LRR_dom_sf"/>
</dbReference>
<dbReference type="AlphaFoldDB" id="A0A4Y2D526"/>
<comment type="caution">
    <text evidence="1">The sequence shown here is derived from an EMBL/GenBank/DDBJ whole genome shotgun (WGS) entry which is preliminary data.</text>
</comment>
<dbReference type="Gene3D" id="3.80.10.10">
    <property type="entry name" value="Ribonuclease Inhibitor"/>
    <property type="match status" value="1"/>
</dbReference>
<sequence length="137" mass="15927">MSNLSEVCDRIVNVQSLDVDYTQIFEEVINYLHEKLSSGDYQLDKKKPNVSTLDIYSEEQTQSAFRGIPHGTWKYLKNIFPDLKVKMGVIIHSHLDGEMEKFLVREIPLKTLEFQFENSSDSVIDISFLFPHLQICK</sequence>
<accession>A0A4Y2D526</accession>